<dbReference type="InterPro" id="IPR014810">
    <property type="entry name" value="Fcf2_C"/>
</dbReference>
<dbReference type="EMBL" id="BTSX01000003">
    <property type="protein sequence ID" value="GMS90658.1"/>
    <property type="molecule type" value="Genomic_DNA"/>
</dbReference>
<protein>
    <recommendedName>
        <fullName evidence="4">Fcf2 pre-rRNA processing C-terminal domain-containing protein</fullName>
    </recommendedName>
</protein>
<feature type="non-terminal residue" evidence="5">
    <location>
        <position position="1"/>
    </location>
</feature>
<keyword evidence="2" id="KW-0539">Nucleus</keyword>
<evidence type="ECO:0000256" key="2">
    <source>
        <dbReference type="ARBA" id="ARBA00023242"/>
    </source>
</evidence>
<evidence type="ECO:0000259" key="4">
    <source>
        <dbReference type="Pfam" id="PF08698"/>
    </source>
</evidence>
<keyword evidence="6" id="KW-1185">Reference proteome</keyword>
<dbReference type="Proteomes" id="UP001432027">
    <property type="component" value="Unassembled WGS sequence"/>
</dbReference>
<comment type="subcellular location">
    <subcellularLocation>
        <location evidence="1">Nucleus</location>
        <location evidence="1">Nucleolus</location>
    </subcellularLocation>
</comment>
<feature type="domain" description="Fcf2 pre-rRNA processing C-terminal" evidence="4">
    <location>
        <begin position="145"/>
        <end position="230"/>
    </location>
</feature>
<organism evidence="5 6">
    <name type="scientific">Pristionchus entomophagus</name>
    <dbReference type="NCBI Taxonomy" id="358040"/>
    <lineage>
        <taxon>Eukaryota</taxon>
        <taxon>Metazoa</taxon>
        <taxon>Ecdysozoa</taxon>
        <taxon>Nematoda</taxon>
        <taxon>Chromadorea</taxon>
        <taxon>Rhabditida</taxon>
        <taxon>Rhabditina</taxon>
        <taxon>Diplogasteromorpha</taxon>
        <taxon>Diplogasteroidea</taxon>
        <taxon>Neodiplogasteridae</taxon>
        <taxon>Pristionchus</taxon>
    </lineage>
</organism>
<dbReference type="PANTHER" id="PTHR21686">
    <property type="entry name" value="DEOXYNUCLEOTIDYLTRANSFERASE TERMINAL-INTERACTING PROTEIN 2"/>
    <property type="match status" value="1"/>
</dbReference>
<proteinExistence type="predicted"/>
<feature type="region of interest" description="Disordered" evidence="3">
    <location>
        <begin position="229"/>
        <end position="275"/>
    </location>
</feature>
<evidence type="ECO:0000256" key="3">
    <source>
        <dbReference type="SAM" id="MobiDB-lite"/>
    </source>
</evidence>
<dbReference type="GO" id="GO:0003723">
    <property type="term" value="F:RNA binding"/>
    <property type="evidence" value="ECO:0007669"/>
    <property type="project" value="TreeGrafter"/>
</dbReference>
<feature type="region of interest" description="Disordered" evidence="3">
    <location>
        <begin position="135"/>
        <end position="158"/>
    </location>
</feature>
<comment type="caution">
    <text evidence="5">The sequence shown here is derived from an EMBL/GenBank/DDBJ whole genome shotgun (WGS) entry which is preliminary data.</text>
</comment>
<dbReference type="PANTHER" id="PTHR21686:SF12">
    <property type="entry name" value="DEOXYNUCLEOTIDYLTRANSFERASE TERMINAL-INTERACTING PROTEIN 2"/>
    <property type="match status" value="1"/>
</dbReference>
<sequence length="275" mass="30806">VLAMRLLKVRAAAAAVDDSSDSEAEKEVLPVNKKFRCCQKDKKTAKFAIPDSFFSLDTAGGEEVSSDEEMKEDGKKEEKRFFLKDKTAKATAPAAAAASAASVPDVVRDALAKSSIKPGFESSLGASAFSMSLRQKKKAAKEEREKTTGTNWFDMPATEMTDERKADLELLSMRATLDPKRFYRKNDRAVLPKYFQVGRVVEDKRDFYGGRLTKAERKKNLLDEMMKTEGESFAKSQHKYEELRQSEKRKQRGAFQKSGFVNKRKARDGTGASKK</sequence>
<feature type="region of interest" description="Disordered" evidence="3">
    <location>
        <begin position="58"/>
        <end position="78"/>
    </location>
</feature>
<gene>
    <name evidence="5" type="ORF">PENTCL1PPCAC_12833</name>
</gene>
<accession>A0AAV5TD07</accession>
<evidence type="ECO:0000256" key="1">
    <source>
        <dbReference type="ARBA" id="ARBA00004604"/>
    </source>
</evidence>
<reference evidence="5" key="1">
    <citation type="submission" date="2023-10" db="EMBL/GenBank/DDBJ databases">
        <title>Genome assembly of Pristionchus species.</title>
        <authorList>
            <person name="Yoshida K."/>
            <person name="Sommer R.J."/>
        </authorList>
    </citation>
    <scope>NUCLEOTIDE SEQUENCE</scope>
    <source>
        <strain evidence="5">RS0144</strain>
    </source>
</reference>
<dbReference type="GO" id="GO:0006396">
    <property type="term" value="P:RNA processing"/>
    <property type="evidence" value="ECO:0007669"/>
    <property type="project" value="TreeGrafter"/>
</dbReference>
<feature type="compositionally biased region" description="Basic and acidic residues" evidence="3">
    <location>
        <begin position="229"/>
        <end position="248"/>
    </location>
</feature>
<dbReference type="GO" id="GO:0005730">
    <property type="term" value="C:nucleolus"/>
    <property type="evidence" value="ECO:0007669"/>
    <property type="project" value="UniProtKB-SubCell"/>
</dbReference>
<dbReference type="Pfam" id="PF08698">
    <property type="entry name" value="Fcf2"/>
    <property type="match status" value="1"/>
</dbReference>
<name>A0AAV5TD07_9BILA</name>
<dbReference type="InterPro" id="IPR039883">
    <property type="entry name" value="Fcf2/DNTTIP2"/>
</dbReference>
<evidence type="ECO:0000313" key="6">
    <source>
        <dbReference type="Proteomes" id="UP001432027"/>
    </source>
</evidence>
<evidence type="ECO:0000313" key="5">
    <source>
        <dbReference type="EMBL" id="GMS90658.1"/>
    </source>
</evidence>
<dbReference type="AlphaFoldDB" id="A0AAV5TD07"/>